<evidence type="ECO:0000313" key="1">
    <source>
        <dbReference type="EMBL" id="TWU28324.1"/>
    </source>
</evidence>
<dbReference type="EMBL" id="SJPS01000002">
    <property type="protein sequence ID" value="TWU28324.1"/>
    <property type="molecule type" value="Genomic_DNA"/>
</dbReference>
<dbReference type="AlphaFoldDB" id="A0A5C6CXN5"/>
<dbReference type="InterPro" id="IPR011447">
    <property type="entry name" value="DUF1552"/>
</dbReference>
<reference evidence="1 2" key="1">
    <citation type="submission" date="2019-02" db="EMBL/GenBank/DDBJ databases">
        <title>Deep-cultivation of Planctomycetes and their phenomic and genomic characterization uncovers novel biology.</title>
        <authorList>
            <person name="Wiegand S."/>
            <person name="Jogler M."/>
            <person name="Boedeker C."/>
            <person name="Pinto D."/>
            <person name="Vollmers J."/>
            <person name="Rivas-Marin E."/>
            <person name="Kohn T."/>
            <person name="Peeters S.H."/>
            <person name="Heuer A."/>
            <person name="Rast P."/>
            <person name="Oberbeckmann S."/>
            <person name="Bunk B."/>
            <person name="Jeske O."/>
            <person name="Meyerdierks A."/>
            <person name="Storesund J.E."/>
            <person name="Kallscheuer N."/>
            <person name="Luecker S."/>
            <person name="Lage O.M."/>
            <person name="Pohl T."/>
            <person name="Merkel B.J."/>
            <person name="Hornburger P."/>
            <person name="Mueller R.-W."/>
            <person name="Bruemmer F."/>
            <person name="Labrenz M."/>
            <person name="Spormann A.M."/>
            <person name="Op Den Camp H."/>
            <person name="Overmann J."/>
            <person name="Amann R."/>
            <person name="Jetten M.S.M."/>
            <person name="Mascher T."/>
            <person name="Medema M.H."/>
            <person name="Devos D.P."/>
            <person name="Kaster A.-K."/>
            <person name="Ovreas L."/>
            <person name="Rohde M."/>
            <person name="Galperin M.Y."/>
            <person name="Jogler C."/>
        </authorList>
    </citation>
    <scope>NUCLEOTIDE SEQUENCE [LARGE SCALE GENOMIC DNA]</scope>
    <source>
        <strain evidence="1 2">Pla144</strain>
    </source>
</reference>
<evidence type="ECO:0008006" key="3">
    <source>
        <dbReference type="Google" id="ProtNLM"/>
    </source>
</evidence>
<organism evidence="1 2">
    <name type="scientific">Bythopirellula polymerisocia</name>
    <dbReference type="NCBI Taxonomy" id="2528003"/>
    <lineage>
        <taxon>Bacteria</taxon>
        <taxon>Pseudomonadati</taxon>
        <taxon>Planctomycetota</taxon>
        <taxon>Planctomycetia</taxon>
        <taxon>Pirellulales</taxon>
        <taxon>Lacipirellulaceae</taxon>
        <taxon>Bythopirellula</taxon>
    </lineage>
</organism>
<accession>A0A5C6CXN5</accession>
<evidence type="ECO:0000313" key="2">
    <source>
        <dbReference type="Proteomes" id="UP000318437"/>
    </source>
</evidence>
<dbReference type="Pfam" id="PF07586">
    <property type="entry name" value="HXXSHH"/>
    <property type="match status" value="1"/>
</dbReference>
<keyword evidence="2" id="KW-1185">Reference proteome</keyword>
<comment type="caution">
    <text evidence="1">The sequence shown here is derived from an EMBL/GenBank/DDBJ whole genome shotgun (WGS) entry which is preliminary data.</text>
</comment>
<sequence length="472" mass="51589">MLQNRSLQKLGEQIVLSNNVHSQVNRRHFLRNVGVNIALPGFVSFGGSKLFAAEQSTANLATTASGAPLRTAFIYFPNGAIPAQWWPAEQGSVPRLAGSLAPLDKLKQQLQILGGLDQVNAEGGADGAGDHARGSSVFLTGVRLNKSATDIRAGVSIDQAIAEQAGQQTLFPSLEMTCDAQRQSGSCDSGYACAYQFNISWKSPTQPMPPESNPRLMFERLFGSGHSEERAKNLARRRVQQQSILDYVLADAREMHNRLAARDREKLDQYLNGVREIEQRLERAERLAAEEGPQIEAPAGISQDIAEHVGVTFDMLLLAFQSDLTRVATLMLAHDGSNRAFDHIGITEGHHDLSHHQNNAEKIEKIAKIDRWYVEQFAKFLDKLQNTPDTDGNSLLHNSMIVYGSGNADGNRHTHSNLPIVLAGGGGGSLTPGRYQHHGSQPLCNLYLTLADRMGVQGLDRFGDSTGRLEDV</sequence>
<proteinExistence type="predicted"/>
<dbReference type="Proteomes" id="UP000318437">
    <property type="component" value="Unassembled WGS sequence"/>
</dbReference>
<protein>
    <recommendedName>
        <fullName evidence="3">DUF1552 domain-containing protein</fullName>
    </recommendedName>
</protein>
<name>A0A5C6CXN5_9BACT</name>
<gene>
    <name evidence="1" type="ORF">Pla144_16120</name>
</gene>